<protein>
    <recommendedName>
        <fullName evidence="4">SMODS and SLOG-associating 2TM effector domain-containing protein</fullName>
    </recommendedName>
</protein>
<dbReference type="EMBL" id="FTOE01000001">
    <property type="protein sequence ID" value="SIS41539.1"/>
    <property type="molecule type" value="Genomic_DNA"/>
</dbReference>
<keyword evidence="1" id="KW-1133">Transmembrane helix</keyword>
<feature type="transmembrane region" description="Helical" evidence="1">
    <location>
        <begin position="128"/>
        <end position="151"/>
    </location>
</feature>
<dbReference type="Proteomes" id="UP000185999">
    <property type="component" value="Unassembled WGS sequence"/>
</dbReference>
<accession>A0A1N7IWT8</accession>
<reference evidence="3" key="1">
    <citation type="submission" date="2017-01" db="EMBL/GenBank/DDBJ databases">
        <authorList>
            <person name="Varghese N."/>
            <person name="Submissions S."/>
        </authorList>
    </citation>
    <scope>NUCLEOTIDE SEQUENCE [LARGE SCALE GENOMIC DNA]</scope>
    <source>
        <strain evidence="3">DSM 22306</strain>
    </source>
</reference>
<evidence type="ECO:0000313" key="3">
    <source>
        <dbReference type="Proteomes" id="UP000185999"/>
    </source>
</evidence>
<dbReference type="AlphaFoldDB" id="A0A1N7IWT8"/>
<gene>
    <name evidence="2" type="ORF">SAMN05421760_101245</name>
</gene>
<evidence type="ECO:0000256" key="1">
    <source>
        <dbReference type="SAM" id="Phobius"/>
    </source>
</evidence>
<keyword evidence="1" id="KW-0472">Membrane</keyword>
<name>A0A1N7IWT8_9GAMM</name>
<keyword evidence="1" id="KW-0812">Transmembrane</keyword>
<evidence type="ECO:0000313" key="2">
    <source>
        <dbReference type="EMBL" id="SIS41539.1"/>
    </source>
</evidence>
<feature type="transmembrane region" description="Helical" evidence="1">
    <location>
        <begin position="40"/>
        <end position="67"/>
    </location>
</feature>
<proteinExistence type="predicted"/>
<organism evidence="2 3">
    <name type="scientific">Neptunomonas antarctica</name>
    <dbReference type="NCBI Taxonomy" id="619304"/>
    <lineage>
        <taxon>Bacteria</taxon>
        <taxon>Pseudomonadati</taxon>
        <taxon>Pseudomonadota</taxon>
        <taxon>Gammaproteobacteria</taxon>
        <taxon>Oceanospirillales</taxon>
        <taxon>Oceanospirillaceae</taxon>
        <taxon>Neptunomonas</taxon>
    </lineage>
</organism>
<evidence type="ECO:0008006" key="4">
    <source>
        <dbReference type="Google" id="ProtNLM"/>
    </source>
</evidence>
<sequence length="154" mass="17569">MATDEARTRTIETYNARVSEWSLLQNQSDAYEKHALYIKLLSISITAGAILMGKADMAIACILAILWCQDAIWKTFQSRISDRIIKVEKTLKDISALQEHDRENMPPCQLNTDWVEQRSGFTGLILEYFLHAIRPTIAFPYVVLIGVLLLIKIQ</sequence>
<dbReference type="OrthoDB" id="8563935at2"/>
<keyword evidence="3" id="KW-1185">Reference proteome</keyword>
<dbReference type="RefSeq" id="WP_054342466.1">
    <property type="nucleotide sequence ID" value="NZ_FTOE01000001.1"/>
</dbReference>